<dbReference type="SMART" id="SM00880">
    <property type="entry name" value="CHAD"/>
    <property type="match status" value="1"/>
</dbReference>
<dbReference type="PANTHER" id="PTHR39569:SF1">
    <property type="entry name" value="INORGANIC TRIPHOSPHATASE"/>
    <property type="match status" value="1"/>
</dbReference>
<evidence type="ECO:0000259" key="1">
    <source>
        <dbReference type="PROSITE" id="PS51707"/>
    </source>
</evidence>
<dbReference type="Gene3D" id="1.40.20.10">
    <property type="entry name" value="CHAD domain"/>
    <property type="match status" value="1"/>
</dbReference>
<sequence>MADEVELKLEIANEDAATFEASGLLANSAKKVRQISTYFDTPEHDVANAGFSLRIRRSGKKRVQTIKADGASAAGLFMRSEWERAAENGSPVLDDTTPLRALLGDKADSIAPAFEVEIDRQTWNIDEGGAAIELVLDRGEVVAGQRRSQVCEIELELKSGDPAALFAFARRIAAVVPVRLGVLSKAERGYALAGAAPTRMMAEPVVLACDATAAQAFGQIVQSCIRQFRLNESLLLASRDAGALHQARVALRRLRSAFSIFTPMIGDAGAELRAELRWLASELGQARDLDVLLKRAEPGPLYDRIAAMREATYDAVCEILASARARRLPFDVTEWAATADWSGKAGGSHDGNAPARDFATKALDRFRRKVKREGRYLADIDDEARHEARKSAKKMRYATEFFQGLFEHKTEKRRHKRFVKALEALQDQLGALNDLATAPDVLKRLGVAEAPGAANLLAHGKKGKLLDAAVDAHEDFIDTKRFW</sequence>
<dbReference type="STRING" id="1515612.SKP52_10730"/>
<proteinExistence type="predicted"/>
<name>A0A0A7PGE4_9SPHN</name>
<dbReference type="InterPro" id="IPR039013">
    <property type="entry name" value="YgiF"/>
</dbReference>
<dbReference type="RefSeq" id="WP_039574632.1">
    <property type="nucleotide sequence ID" value="NZ_CP009122.1"/>
</dbReference>
<dbReference type="Proteomes" id="UP000030907">
    <property type="component" value="Chromosome"/>
</dbReference>
<dbReference type="PROSITE" id="PS51707">
    <property type="entry name" value="CYTH"/>
    <property type="match status" value="1"/>
</dbReference>
<dbReference type="Gene3D" id="2.40.320.10">
    <property type="entry name" value="Hypothetical Protein Pfu-838710-001"/>
    <property type="match status" value="1"/>
</dbReference>
<dbReference type="CDD" id="cd07756">
    <property type="entry name" value="CYTH-like_Pase_CHAD"/>
    <property type="match status" value="1"/>
</dbReference>
<dbReference type="GO" id="GO:0016740">
    <property type="term" value="F:transferase activity"/>
    <property type="evidence" value="ECO:0007669"/>
    <property type="project" value="UniProtKB-KW"/>
</dbReference>
<keyword evidence="4" id="KW-1185">Reference proteome</keyword>
<dbReference type="InterPro" id="IPR023577">
    <property type="entry name" value="CYTH_domain"/>
</dbReference>
<dbReference type="InterPro" id="IPR038186">
    <property type="entry name" value="CHAD_dom_sf"/>
</dbReference>
<gene>
    <name evidence="3" type="ORF">SKP52_10730</name>
</gene>
<evidence type="ECO:0000313" key="3">
    <source>
        <dbReference type="EMBL" id="AJA09049.1"/>
    </source>
</evidence>
<dbReference type="SUPFAM" id="SSF55154">
    <property type="entry name" value="CYTH-like phosphatases"/>
    <property type="match status" value="1"/>
</dbReference>
<reference evidence="3 4" key="1">
    <citation type="journal article" date="2015" name="Int. J. Syst. Evol. Microbiol.">
        <title>Description of Sphingopyxis fribergensis sp. nov. - a soil bacterium with the ability to degrade styrene and phenylacetic acid.</title>
        <authorList>
            <person name="Oelschlagel M."/>
            <person name="Ruckert C."/>
            <person name="Kalinowski J."/>
            <person name="Schmidt G."/>
            <person name="Schlomann M."/>
            <person name="Tischler D."/>
        </authorList>
    </citation>
    <scope>NUCLEOTIDE SEQUENCE [LARGE SCALE GENOMIC DNA]</scope>
    <source>
        <strain evidence="3 4">Kp5.2</strain>
    </source>
</reference>
<dbReference type="OrthoDB" id="9777271at2"/>
<dbReference type="EMBL" id="CP009122">
    <property type="protein sequence ID" value="AJA09049.1"/>
    <property type="molecule type" value="Genomic_DNA"/>
</dbReference>
<accession>A0A0A7PGE4</accession>
<keyword evidence="3" id="KW-0808">Transferase</keyword>
<dbReference type="PROSITE" id="PS51708">
    <property type="entry name" value="CHAD"/>
    <property type="match status" value="1"/>
</dbReference>
<dbReference type="InterPro" id="IPR033469">
    <property type="entry name" value="CYTH-like_dom_sf"/>
</dbReference>
<dbReference type="GO" id="GO:0046872">
    <property type="term" value="F:metal ion binding"/>
    <property type="evidence" value="ECO:0007669"/>
    <property type="project" value="TreeGrafter"/>
</dbReference>
<dbReference type="GO" id="GO:0050355">
    <property type="term" value="F:inorganic triphosphate phosphatase activity"/>
    <property type="evidence" value="ECO:0007669"/>
    <property type="project" value="InterPro"/>
</dbReference>
<dbReference type="Pfam" id="PF05235">
    <property type="entry name" value="CHAD"/>
    <property type="match status" value="1"/>
</dbReference>
<dbReference type="Pfam" id="PF01928">
    <property type="entry name" value="CYTH"/>
    <property type="match status" value="1"/>
</dbReference>
<dbReference type="KEGG" id="sphk:SKP52_10730"/>
<evidence type="ECO:0000259" key="2">
    <source>
        <dbReference type="PROSITE" id="PS51708"/>
    </source>
</evidence>
<feature type="domain" description="CYTH" evidence="1">
    <location>
        <begin position="2"/>
        <end position="196"/>
    </location>
</feature>
<dbReference type="SMART" id="SM01118">
    <property type="entry name" value="CYTH"/>
    <property type="match status" value="1"/>
</dbReference>
<organism evidence="3 4">
    <name type="scientific">Sphingopyxis fribergensis</name>
    <dbReference type="NCBI Taxonomy" id="1515612"/>
    <lineage>
        <taxon>Bacteria</taxon>
        <taxon>Pseudomonadati</taxon>
        <taxon>Pseudomonadota</taxon>
        <taxon>Alphaproteobacteria</taxon>
        <taxon>Sphingomonadales</taxon>
        <taxon>Sphingomonadaceae</taxon>
        <taxon>Sphingopyxis</taxon>
    </lineage>
</organism>
<dbReference type="AlphaFoldDB" id="A0A0A7PGE4"/>
<evidence type="ECO:0000313" key="4">
    <source>
        <dbReference type="Proteomes" id="UP000030907"/>
    </source>
</evidence>
<protein>
    <submittedName>
        <fullName evidence="3">Ceramide glucosyltransferase</fullName>
    </submittedName>
</protein>
<dbReference type="HOGENOM" id="CLU_040400_3_0_5"/>
<dbReference type="InterPro" id="IPR007899">
    <property type="entry name" value="CHAD_dom"/>
</dbReference>
<dbReference type="PANTHER" id="PTHR39569">
    <property type="entry name" value="INORGANIC TRIPHOSPHATASE"/>
    <property type="match status" value="1"/>
</dbReference>
<feature type="domain" description="CHAD" evidence="2">
    <location>
        <begin position="210"/>
        <end position="481"/>
    </location>
</feature>